<name>A0A915JBV0_ROMCU</name>
<proteinExistence type="predicted"/>
<dbReference type="WBParaSite" id="nRc.2.0.1.t23637-RA">
    <property type="protein sequence ID" value="nRc.2.0.1.t23637-RA"/>
    <property type="gene ID" value="nRc.2.0.1.g23637"/>
</dbReference>
<evidence type="ECO:0000313" key="1">
    <source>
        <dbReference type="Proteomes" id="UP000887565"/>
    </source>
</evidence>
<reference evidence="2" key="1">
    <citation type="submission" date="2022-11" db="UniProtKB">
        <authorList>
            <consortium name="WormBaseParasite"/>
        </authorList>
    </citation>
    <scope>IDENTIFICATION</scope>
</reference>
<keyword evidence="1" id="KW-1185">Reference proteome</keyword>
<evidence type="ECO:0000313" key="2">
    <source>
        <dbReference type="WBParaSite" id="nRc.2.0.1.t23637-RA"/>
    </source>
</evidence>
<dbReference type="AlphaFoldDB" id="A0A915JBV0"/>
<dbReference type="Proteomes" id="UP000887565">
    <property type="component" value="Unplaced"/>
</dbReference>
<organism evidence="1 2">
    <name type="scientific">Romanomermis culicivorax</name>
    <name type="common">Nematode worm</name>
    <dbReference type="NCBI Taxonomy" id="13658"/>
    <lineage>
        <taxon>Eukaryota</taxon>
        <taxon>Metazoa</taxon>
        <taxon>Ecdysozoa</taxon>
        <taxon>Nematoda</taxon>
        <taxon>Enoplea</taxon>
        <taxon>Dorylaimia</taxon>
        <taxon>Mermithida</taxon>
        <taxon>Mermithoidea</taxon>
        <taxon>Mermithidae</taxon>
        <taxon>Romanomermis</taxon>
    </lineage>
</organism>
<sequence>MSTRTFWRSRFRDAILVKKSFLDSDNCRKNCICAIIDAQHEPKLPAAKKIAQTRMSKTTAQRQSRQSVAFGQRYFDAGHQLNFSVRRKEMTCWYHFEKMKNNGTKHNRRNVTERKENFCSVPLGGRLLSAVFYEIAFIFSDRNGGGSLFMRDPLPRQAPAFLDIGISLDIRTAKERLMPTIPEIDAKMDLEAKTRNETQRLNKGNYQDVATLAILESVQRSMYKSTNAANIE</sequence>
<accession>A0A915JBV0</accession>
<protein>
    <submittedName>
        <fullName evidence="2">Uncharacterized protein</fullName>
    </submittedName>
</protein>